<dbReference type="GO" id="GO:0007155">
    <property type="term" value="P:cell adhesion"/>
    <property type="evidence" value="ECO:0007669"/>
    <property type="project" value="InterPro"/>
</dbReference>
<keyword evidence="1" id="KW-0732">Signal</keyword>
<dbReference type="EMBL" id="FMIQ01000082">
    <property type="protein sequence ID" value="SCM54912.1"/>
    <property type="molecule type" value="Genomic_DNA"/>
</dbReference>
<accession>A0A1C6Z6U7</accession>
<dbReference type="AlphaFoldDB" id="A0A1C6Z6U7"/>
<evidence type="ECO:0000313" key="4">
    <source>
        <dbReference type="Proteomes" id="UP000094844"/>
    </source>
</evidence>
<protein>
    <submittedName>
        <fullName evidence="3">Pilin (Type 1 fimbria component protein)</fullName>
    </submittedName>
</protein>
<dbReference type="GO" id="GO:0009289">
    <property type="term" value="C:pilus"/>
    <property type="evidence" value="ECO:0007669"/>
    <property type="project" value="InterPro"/>
</dbReference>
<dbReference type="Proteomes" id="UP000094844">
    <property type="component" value="Unassembled WGS sequence"/>
</dbReference>
<proteinExistence type="predicted"/>
<organism evidence="3 4">
    <name type="scientific">Hafnia alvei</name>
    <dbReference type="NCBI Taxonomy" id="569"/>
    <lineage>
        <taxon>Bacteria</taxon>
        <taxon>Pseudomonadati</taxon>
        <taxon>Pseudomonadota</taxon>
        <taxon>Gammaproteobacteria</taxon>
        <taxon>Enterobacterales</taxon>
        <taxon>Hafniaceae</taxon>
        <taxon>Hafnia</taxon>
    </lineage>
</organism>
<feature type="chain" id="PRO_5008752009" evidence="1">
    <location>
        <begin position="31"/>
        <end position="178"/>
    </location>
</feature>
<dbReference type="InterPro" id="IPR008966">
    <property type="entry name" value="Adhesion_dom_sf"/>
</dbReference>
<evidence type="ECO:0000256" key="1">
    <source>
        <dbReference type="SAM" id="SignalP"/>
    </source>
</evidence>
<feature type="signal peptide" evidence="1">
    <location>
        <begin position="1"/>
        <end position="30"/>
    </location>
</feature>
<reference evidence="3 4" key="1">
    <citation type="submission" date="2016-09" db="EMBL/GenBank/DDBJ databases">
        <authorList>
            <person name="Capua I."/>
            <person name="De Benedictis P."/>
            <person name="Joannis T."/>
            <person name="Lombin L.H."/>
            <person name="Cattoli G."/>
        </authorList>
    </citation>
    <scope>NUCLEOTIDE SEQUENCE [LARGE SCALE GENOMIC DNA]</scope>
    <source>
        <strain evidence="3 4">GB001</strain>
    </source>
</reference>
<evidence type="ECO:0000313" key="3">
    <source>
        <dbReference type="EMBL" id="SCM54912.1"/>
    </source>
</evidence>
<gene>
    <name evidence="3" type="ORF">BN1044_04424</name>
</gene>
<name>A0A1C6Z6U7_HAFAL</name>
<dbReference type="InterPro" id="IPR036937">
    <property type="entry name" value="Adhesion_dom_fimbrial_sf"/>
</dbReference>
<evidence type="ECO:0000259" key="2">
    <source>
        <dbReference type="Pfam" id="PF00419"/>
    </source>
</evidence>
<dbReference type="Pfam" id="PF00419">
    <property type="entry name" value="Fimbrial"/>
    <property type="match status" value="1"/>
</dbReference>
<feature type="domain" description="Fimbrial-type adhesion" evidence="2">
    <location>
        <begin position="34"/>
        <end position="177"/>
    </location>
</feature>
<dbReference type="SUPFAM" id="SSF49401">
    <property type="entry name" value="Bacterial adhesins"/>
    <property type="match status" value="1"/>
</dbReference>
<dbReference type="Gene3D" id="2.60.40.1090">
    <property type="entry name" value="Fimbrial-type adhesion domain"/>
    <property type="match status" value="1"/>
</dbReference>
<dbReference type="RefSeq" id="WP_072310499.1">
    <property type="nucleotide sequence ID" value="NZ_FMIQ01000082.1"/>
</dbReference>
<sequence>MMNRLRPQLNFCQRIAICFIVLIFSSSVNAITASFSGELIEIPCTFSNSADLDFDFKDVVAQEVDGINHAVEQRVDVSCYASATLPTQLLSLTINGSHLAGAADNIVDSGLPNLGIALTNSINGNELPLGQPIKDIGVAGANSMSFILKATLINNSTNNATLDAGDFSTDLVLSAKYE</sequence>
<dbReference type="InterPro" id="IPR000259">
    <property type="entry name" value="Adhesion_dom_fimbrial"/>
</dbReference>